<dbReference type="InterPro" id="IPR006837">
    <property type="entry name" value="Divergent_DAC"/>
</dbReference>
<dbReference type="Pfam" id="PF04748">
    <property type="entry name" value="Polysacc_deac_2"/>
    <property type="match status" value="1"/>
</dbReference>
<dbReference type="InterPro" id="IPR011330">
    <property type="entry name" value="Glyco_hydro/deAcase_b/a-brl"/>
</dbReference>
<accession>A0ABM8ELZ8</accession>
<organism evidence="1 2">
    <name type="scientific">Geotalea uraniireducens</name>
    <dbReference type="NCBI Taxonomy" id="351604"/>
    <lineage>
        <taxon>Bacteria</taxon>
        <taxon>Pseudomonadati</taxon>
        <taxon>Thermodesulfobacteriota</taxon>
        <taxon>Desulfuromonadia</taxon>
        <taxon>Geobacterales</taxon>
        <taxon>Geobacteraceae</taxon>
        <taxon>Geotalea</taxon>
    </lineage>
</organism>
<name>A0ABM8ELZ8_9BACT</name>
<dbReference type="SUPFAM" id="SSF88713">
    <property type="entry name" value="Glycoside hydrolase/deacetylase"/>
    <property type="match status" value="1"/>
</dbReference>
<dbReference type="Gene3D" id="3.20.20.370">
    <property type="entry name" value="Glycoside hydrolase/deacetylase"/>
    <property type="match status" value="1"/>
</dbReference>
<dbReference type="PANTHER" id="PTHR30105">
    <property type="entry name" value="UNCHARACTERIZED YIBQ-RELATED"/>
    <property type="match status" value="1"/>
</dbReference>
<dbReference type="PANTHER" id="PTHR30105:SF2">
    <property type="entry name" value="DIVERGENT POLYSACCHARIDE DEACETYLASE SUPERFAMILY"/>
    <property type="match status" value="1"/>
</dbReference>
<dbReference type="Proteomes" id="UP001317705">
    <property type="component" value="Chromosome"/>
</dbReference>
<gene>
    <name evidence="1" type="ORF">GURASL_22670</name>
</gene>
<evidence type="ECO:0000313" key="1">
    <source>
        <dbReference type="EMBL" id="BDV43344.1"/>
    </source>
</evidence>
<evidence type="ECO:0008006" key="3">
    <source>
        <dbReference type="Google" id="ProtNLM"/>
    </source>
</evidence>
<dbReference type="CDD" id="cd10936">
    <property type="entry name" value="CE4_DAC2"/>
    <property type="match status" value="1"/>
</dbReference>
<reference evidence="1 2" key="1">
    <citation type="submission" date="2022-12" db="EMBL/GenBank/DDBJ databases">
        <title>Polyphasic characterization of Geotalea uranireducens NIT-SL11 newly isolated from a complex of sewage sludge and microbially reduced graphene oxide.</title>
        <authorList>
            <person name="Xie L."/>
            <person name="Yoshida N."/>
            <person name="Meng L."/>
        </authorList>
    </citation>
    <scope>NUCLEOTIDE SEQUENCE [LARGE SCALE GENOMIC DNA]</scope>
    <source>
        <strain evidence="1 2">NIT-SL11</strain>
    </source>
</reference>
<keyword evidence="2" id="KW-1185">Reference proteome</keyword>
<proteinExistence type="predicted"/>
<sequence>MVAIIIDDMGKRLQEARSLADIGVPLTFSIIPGLPKDRQVAAEAEQRGIELLIHMPMEPKGYPAKRLEENGLLLGQSDEEIRARVGKYLEALPQAVGANNHMGSNFTENREKMAVVLNILKSRGLFFIDSKTSPASIGYDLAEEMGVRSASRNVFLDNIQQADYISKQLSQAVDIARKRGSAIAICHPHPVTIQTLAAELPRLREEGVTFVPVSRLVH</sequence>
<dbReference type="EMBL" id="AP027151">
    <property type="protein sequence ID" value="BDV43344.1"/>
    <property type="molecule type" value="Genomic_DNA"/>
</dbReference>
<protein>
    <recommendedName>
        <fullName evidence="3">Divergent polysaccharide deacetylase family protein</fullName>
    </recommendedName>
</protein>
<evidence type="ECO:0000313" key="2">
    <source>
        <dbReference type="Proteomes" id="UP001317705"/>
    </source>
</evidence>